<keyword evidence="4 6" id="KW-1133">Transmembrane helix</keyword>
<keyword evidence="2" id="KW-0813">Transport</keyword>
<evidence type="ECO:0000256" key="6">
    <source>
        <dbReference type="SAM" id="Phobius"/>
    </source>
</evidence>
<dbReference type="InterPro" id="IPR020846">
    <property type="entry name" value="MFS_dom"/>
</dbReference>
<name>A0A2U3ALT1_9BACL</name>
<dbReference type="PROSITE" id="PS50850">
    <property type="entry name" value="MFS"/>
    <property type="match status" value="1"/>
</dbReference>
<evidence type="ECO:0000259" key="7">
    <source>
        <dbReference type="PROSITE" id="PS50850"/>
    </source>
</evidence>
<proteinExistence type="predicted"/>
<reference evidence="8 9" key="1">
    <citation type="submission" date="2018-05" db="EMBL/GenBank/DDBJ databases">
        <title>Kurthia sibirica genome sequence.</title>
        <authorList>
            <person name="Maclea K.S."/>
            <person name="Goen A.E."/>
        </authorList>
    </citation>
    <scope>NUCLEOTIDE SEQUENCE [LARGE SCALE GENOMIC DNA]</scope>
    <source>
        <strain evidence="8 9">ATCC 49154</strain>
    </source>
</reference>
<feature type="transmembrane region" description="Helical" evidence="6">
    <location>
        <begin position="76"/>
        <end position="100"/>
    </location>
</feature>
<dbReference type="RefSeq" id="WP_109305829.1">
    <property type="nucleotide sequence ID" value="NZ_BJUF01000044.1"/>
</dbReference>
<feature type="transmembrane region" description="Helical" evidence="6">
    <location>
        <begin position="131"/>
        <end position="154"/>
    </location>
</feature>
<feature type="transmembrane region" description="Helical" evidence="6">
    <location>
        <begin position="292"/>
        <end position="313"/>
    </location>
</feature>
<feature type="transmembrane region" description="Helical" evidence="6">
    <location>
        <begin position="266"/>
        <end position="286"/>
    </location>
</feature>
<dbReference type="PANTHER" id="PTHR23537:SF1">
    <property type="entry name" value="SUGAR TRANSPORTER"/>
    <property type="match status" value="1"/>
</dbReference>
<gene>
    <name evidence="8" type="ORF">DEX24_07630</name>
</gene>
<keyword evidence="3 6" id="KW-0812">Transmembrane</keyword>
<keyword evidence="5 6" id="KW-0472">Membrane</keyword>
<evidence type="ECO:0000313" key="9">
    <source>
        <dbReference type="Proteomes" id="UP000245938"/>
    </source>
</evidence>
<evidence type="ECO:0000256" key="1">
    <source>
        <dbReference type="ARBA" id="ARBA00004651"/>
    </source>
</evidence>
<dbReference type="SUPFAM" id="SSF103473">
    <property type="entry name" value="MFS general substrate transporter"/>
    <property type="match status" value="1"/>
</dbReference>
<feature type="transmembrane region" description="Helical" evidence="6">
    <location>
        <begin position="160"/>
        <end position="181"/>
    </location>
</feature>
<feature type="domain" description="Major facilitator superfamily (MFS) profile" evidence="7">
    <location>
        <begin position="9"/>
        <end position="380"/>
    </location>
</feature>
<dbReference type="PANTHER" id="PTHR23537">
    <property type="match status" value="1"/>
</dbReference>
<dbReference type="AlphaFoldDB" id="A0A2U3ALT1"/>
<feature type="transmembrane region" description="Helical" evidence="6">
    <location>
        <begin position="106"/>
        <end position="124"/>
    </location>
</feature>
<organism evidence="8 9">
    <name type="scientific">Kurthia sibirica</name>
    <dbReference type="NCBI Taxonomy" id="202750"/>
    <lineage>
        <taxon>Bacteria</taxon>
        <taxon>Bacillati</taxon>
        <taxon>Bacillota</taxon>
        <taxon>Bacilli</taxon>
        <taxon>Bacillales</taxon>
        <taxon>Caryophanaceae</taxon>
        <taxon>Kurthia</taxon>
    </lineage>
</organism>
<dbReference type="EMBL" id="QFVR01000008">
    <property type="protein sequence ID" value="PWI25469.1"/>
    <property type="molecule type" value="Genomic_DNA"/>
</dbReference>
<dbReference type="Pfam" id="PF06779">
    <property type="entry name" value="MFS_4"/>
    <property type="match status" value="1"/>
</dbReference>
<evidence type="ECO:0000256" key="5">
    <source>
        <dbReference type="ARBA" id="ARBA00023136"/>
    </source>
</evidence>
<evidence type="ECO:0000313" key="8">
    <source>
        <dbReference type="EMBL" id="PWI25469.1"/>
    </source>
</evidence>
<dbReference type="OrthoDB" id="9797953at2"/>
<dbReference type="Gene3D" id="1.20.1250.20">
    <property type="entry name" value="MFS general substrate transporter like domains"/>
    <property type="match status" value="2"/>
</dbReference>
<keyword evidence="9" id="KW-1185">Reference proteome</keyword>
<feature type="transmembrane region" description="Helical" evidence="6">
    <location>
        <begin position="202"/>
        <end position="225"/>
    </location>
</feature>
<sequence length="390" mass="42502">MRKNHLGIIIGAILFLAVAMGIGRFSFTPILPFLREAEGLSVQDGGWIASGNYFGYLIGALAAGKVVKKQKLVLMINVWVCVLSVLLMGFTSTITLWFVLRLVSGISGGFVFVMTSALLMDYLADFRLGKWSGYIFSGIGLGIAISGLTVPLVVRQSNWMAAYFILTLIAIIFILITCYLWRNLHAQPHKIAVKKESVMTGFMKWLALAYGLEGLGYIITGTFLVDIVYSIPELRPYAGFSWVVVGIGAIPSAPLWMWLMTTFSSIKVLSMAYALQVFGILLPIFYTNIFTVMLSALLFGSTFVGLVSMTTGYGRLLFPTKSASVVSVLTSYYAVGQIIGPIIAGILVGYYNNYNAALLFAGSIVALALLLLIVGHYTSTKKQVAFVQTK</sequence>
<dbReference type="GO" id="GO:0005886">
    <property type="term" value="C:plasma membrane"/>
    <property type="evidence" value="ECO:0007669"/>
    <property type="project" value="UniProtKB-SubCell"/>
</dbReference>
<evidence type="ECO:0000256" key="4">
    <source>
        <dbReference type="ARBA" id="ARBA00022989"/>
    </source>
</evidence>
<evidence type="ECO:0000256" key="2">
    <source>
        <dbReference type="ARBA" id="ARBA00022448"/>
    </source>
</evidence>
<feature type="transmembrane region" description="Helical" evidence="6">
    <location>
        <begin position="45"/>
        <end position="64"/>
    </location>
</feature>
<dbReference type="GO" id="GO:0022857">
    <property type="term" value="F:transmembrane transporter activity"/>
    <property type="evidence" value="ECO:0007669"/>
    <property type="project" value="InterPro"/>
</dbReference>
<dbReference type="InterPro" id="IPR010645">
    <property type="entry name" value="MFS_4"/>
</dbReference>
<feature type="transmembrane region" description="Helical" evidence="6">
    <location>
        <begin position="356"/>
        <end position="374"/>
    </location>
</feature>
<comment type="caution">
    <text evidence="8">The sequence shown here is derived from an EMBL/GenBank/DDBJ whole genome shotgun (WGS) entry which is preliminary data.</text>
</comment>
<comment type="subcellular location">
    <subcellularLocation>
        <location evidence="1">Cell membrane</location>
        <topology evidence="1">Multi-pass membrane protein</topology>
    </subcellularLocation>
</comment>
<evidence type="ECO:0000256" key="3">
    <source>
        <dbReference type="ARBA" id="ARBA00022692"/>
    </source>
</evidence>
<protein>
    <submittedName>
        <fullName evidence="8">MFS transporter</fullName>
    </submittedName>
</protein>
<feature type="transmembrane region" description="Helical" evidence="6">
    <location>
        <begin position="237"/>
        <end position="259"/>
    </location>
</feature>
<dbReference type="InterPro" id="IPR036259">
    <property type="entry name" value="MFS_trans_sf"/>
</dbReference>
<feature type="transmembrane region" description="Helical" evidence="6">
    <location>
        <begin position="325"/>
        <end position="350"/>
    </location>
</feature>
<dbReference type="Proteomes" id="UP000245938">
    <property type="component" value="Unassembled WGS sequence"/>
</dbReference>
<accession>A0A2U3ALT1</accession>